<dbReference type="SUPFAM" id="SSF53474">
    <property type="entry name" value="alpha/beta-Hydrolases"/>
    <property type="match status" value="1"/>
</dbReference>
<proteinExistence type="inferred from homology"/>
<dbReference type="GO" id="GO:0004414">
    <property type="term" value="F:homoserine O-acetyltransferase activity"/>
    <property type="evidence" value="ECO:0007669"/>
    <property type="project" value="UniProtKB-EC"/>
</dbReference>
<keyword evidence="2 4" id="KW-0012">Acyltransferase</keyword>
<protein>
    <recommendedName>
        <fullName evidence="2">Homoserine O-succinyltransferase</fullName>
        <shortName evidence="2">HST</shortName>
        <ecNumber evidence="2">2.3.1.46</ecNumber>
    </recommendedName>
    <alternativeName>
        <fullName evidence="2">Homoserine transsuccinylase</fullName>
        <shortName evidence="2">HTS</shortName>
    </alternativeName>
</protein>
<dbReference type="Gene3D" id="1.10.1740.110">
    <property type="match status" value="1"/>
</dbReference>
<feature type="active site" description="Nucleophile" evidence="2">
    <location>
        <position position="157"/>
    </location>
</feature>
<organism evidence="4 5">
    <name type="scientific">Marinobacterium rhizophilum</name>
    <dbReference type="NCBI Taxonomy" id="420402"/>
    <lineage>
        <taxon>Bacteria</taxon>
        <taxon>Pseudomonadati</taxon>
        <taxon>Pseudomonadota</taxon>
        <taxon>Gammaproteobacteria</taxon>
        <taxon>Oceanospirillales</taxon>
        <taxon>Oceanospirillaceae</taxon>
        <taxon>Marinobacterium</taxon>
    </lineage>
</organism>
<sequence length="388" mass="42664">MPTSIPADSVGLVQPQQLHFEQPLPLASGRQLDSYSLTIETYGTLNADRSNAILVCHALSGNHHLAGYHSMDDRKPGWWDSAIGPGKAIDTNRFFVVGLNNLGGCHGSSGPNQLNPDTGQPYGPDFPIVTVSDWVESQARLADRLGIQQWAAVIGGSLGGMQALQWSIDYPQRLRHCIVIAAAAKLSAQNIAFNEVARQAITRDPQFHSGHYYAQGAIPKTGLMLARMVGHITYLSDDGMREKFGRDMKGGTLSFDLSPQFEIESYLQYQGERFSTAFDANTYLLMTKALDYFDPAAQYDGNLTEAVRGALCKFKVISFTTDWRFSPERSREIVDALIDAGKAVSYAEIDSPQGHDAFLIPIPRYMEVFGACMRQVAADIPLPAQENR</sequence>
<dbReference type="Gene3D" id="3.40.50.1820">
    <property type="entry name" value="alpha/beta hydrolase"/>
    <property type="match status" value="1"/>
</dbReference>
<name>A0ABY5HEB3_9GAMM</name>
<dbReference type="EMBL" id="CP073347">
    <property type="protein sequence ID" value="UTW10568.1"/>
    <property type="molecule type" value="Genomic_DNA"/>
</dbReference>
<comment type="catalytic activity">
    <reaction evidence="2">
        <text>L-homoserine + succinyl-CoA = O-succinyl-L-homoserine + CoA</text>
        <dbReference type="Rhea" id="RHEA:22008"/>
        <dbReference type="ChEBI" id="CHEBI:57287"/>
        <dbReference type="ChEBI" id="CHEBI:57292"/>
        <dbReference type="ChEBI" id="CHEBI:57476"/>
        <dbReference type="ChEBI" id="CHEBI:57661"/>
        <dbReference type="EC" id="2.3.1.46"/>
    </reaction>
</comment>
<evidence type="ECO:0000256" key="1">
    <source>
        <dbReference type="ARBA" id="ARBA00022679"/>
    </source>
</evidence>
<evidence type="ECO:0000313" key="4">
    <source>
        <dbReference type="EMBL" id="UTW10568.1"/>
    </source>
</evidence>
<keyword evidence="2" id="KW-0963">Cytoplasm</keyword>
<dbReference type="InterPro" id="IPR029058">
    <property type="entry name" value="AB_hydrolase_fold"/>
</dbReference>
<dbReference type="Pfam" id="PF00561">
    <property type="entry name" value="Abhydrolase_1"/>
    <property type="match status" value="1"/>
</dbReference>
<feature type="active site" evidence="2">
    <location>
        <position position="355"/>
    </location>
</feature>
<dbReference type="HAMAP" id="MF_00296">
    <property type="entry name" value="MetX_acyltransf"/>
    <property type="match status" value="1"/>
</dbReference>
<comment type="pathway">
    <text evidence="2">Amino-acid biosynthesis; L-methionine biosynthesis via de novo pathway; O-succinyl-L-homoserine from L-homoserine: step 1/1.</text>
</comment>
<feature type="binding site" evidence="2">
    <location>
        <position position="227"/>
    </location>
    <ligand>
        <name>substrate</name>
    </ligand>
</feature>
<dbReference type="InterPro" id="IPR008220">
    <property type="entry name" value="HAT_MetX-like"/>
</dbReference>
<evidence type="ECO:0000313" key="5">
    <source>
        <dbReference type="Proteomes" id="UP001058461"/>
    </source>
</evidence>
<keyword evidence="1 2" id="KW-0808">Transferase</keyword>
<dbReference type="NCBIfam" id="NF001209">
    <property type="entry name" value="PRK00175.1"/>
    <property type="match status" value="1"/>
</dbReference>
<dbReference type="EC" id="2.3.1.46" evidence="2"/>
<dbReference type="PANTHER" id="PTHR32268">
    <property type="entry name" value="HOMOSERINE O-ACETYLTRANSFERASE"/>
    <property type="match status" value="1"/>
</dbReference>
<feature type="domain" description="AB hydrolase-1" evidence="3">
    <location>
        <begin position="51"/>
        <end position="358"/>
    </location>
</feature>
<comment type="subcellular location">
    <subcellularLocation>
        <location evidence="2">Cytoplasm</location>
    </subcellularLocation>
</comment>
<comment type="similarity">
    <text evidence="2">Belongs to the AB hydrolase superfamily. MetX family.</text>
</comment>
<dbReference type="PANTHER" id="PTHR32268:SF11">
    <property type="entry name" value="HOMOSERINE O-ACETYLTRANSFERASE"/>
    <property type="match status" value="1"/>
</dbReference>
<dbReference type="NCBIfam" id="TIGR01392">
    <property type="entry name" value="homoserO_Ac_trn"/>
    <property type="match status" value="1"/>
</dbReference>
<feature type="active site" evidence="2">
    <location>
        <position position="322"/>
    </location>
</feature>
<dbReference type="Proteomes" id="UP001058461">
    <property type="component" value="Chromosome"/>
</dbReference>
<keyword evidence="2" id="KW-0028">Amino-acid biosynthesis</keyword>
<comment type="function">
    <text evidence="2">Transfers a succinyl group from succinyl-CoA to L-homoserine, forming succinyl-L-homoserine.</text>
</comment>
<feature type="site" description="Important for acyl-CoA specificity" evidence="2">
    <location>
        <position position="324"/>
    </location>
</feature>
<keyword evidence="2" id="KW-0486">Methionine biosynthesis</keyword>
<comment type="subunit">
    <text evidence="2">Homodimer.</text>
</comment>
<keyword evidence="5" id="KW-1185">Reference proteome</keyword>
<dbReference type="InterPro" id="IPR000073">
    <property type="entry name" value="AB_hydrolase_1"/>
</dbReference>
<reference evidence="4" key="1">
    <citation type="submission" date="2021-04" db="EMBL/GenBank/DDBJ databases">
        <title>Oceanospirillales bacteria with DddD are important DMSP degraders in coastal seawater.</title>
        <authorList>
            <person name="Liu J."/>
        </authorList>
    </citation>
    <scope>NUCLEOTIDE SEQUENCE</scope>
    <source>
        <strain evidence="4">D13-1</strain>
    </source>
</reference>
<accession>A0ABY5HEB3</accession>
<dbReference type="PIRSF" id="PIRSF000443">
    <property type="entry name" value="Homoser_Ac_trans"/>
    <property type="match status" value="1"/>
</dbReference>
<feature type="binding site" evidence="2">
    <location>
        <position position="356"/>
    </location>
    <ligand>
        <name>substrate</name>
    </ligand>
</feature>
<gene>
    <name evidence="2" type="primary">metXS</name>
    <name evidence="4" type="ORF">KDW95_14860</name>
</gene>
<dbReference type="RefSeq" id="WP_255852615.1">
    <property type="nucleotide sequence ID" value="NZ_CP073347.1"/>
</dbReference>
<comment type="caution">
    <text evidence="2">Lacks conserved residue(s) required for the propagation of feature annotation.</text>
</comment>
<evidence type="ECO:0000259" key="3">
    <source>
        <dbReference type="Pfam" id="PF00561"/>
    </source>
</evidence>
<evidence type="ECO:0000256" key="2">
    <source>
        <dbReference type="HAMAP-Rule" id="MF_00296"/>
    </source>
</evidence>